<gene>
    <name evidence="3" type="ORF">THFILI_01190</name>
</gene>
<feature type="domain" description="RNB" evidence="2">
    <location>
        <begin position="237"/>
        <end position="510"/>
    </location>
</feature>
<accession>A0A0A2WSP2</accession>
<dbReference type="InterPro" id="IPR056404">
    <property type="entry name" value="HTH_RNase_II"/>
</dbReference>
<dbReference type="GO" id="GO:0000932">
    <property type="term" value="C:P-body"/>
    <property type="evidence" value="ECO:0007669"/>
    <property type="project" value="TreeGrafter"/>
</dbReference>
<dbReference type="GO" id="GO:0006402">
    <property type="term" value="P:mRNA catabolic process"/>
    <property type="evidence" value="ECO:0007669"/>
    <property type="project" value="TreeGrafter"/>
</dbReference>
<sequence length="612" mass="68476">MDFKKALVAYKGKPVLAEREGERLLLRLPEGAQRVRPKDVLVLYAFQEGEPVPAALDRPPDPALAAQVEAAWELLEGEAVPFREFAELVLGAYTPEAAYQAFSFLKESDLFVWEGERVRARRREEVEALRRRKEEERARAQAFQEGLEALRRGERVEPLVKEVEAVGLGRRKESPVLKALRLPETPEAAHALLLRLGAWRYENPHPARLGLLAFPLTGKEPLPNPELSLGELPEEERKDLTHLPAFAIDDEGSQDPDDAVYALWEGEGFRLFVHVADVAALVPPDSPADLEARRRGANLYLPEGTVPMLPLEATQRLGLGLLPVSPALTFELLVSEEGELLELSVYPSWVRVTRLTYREALEVEALADLARLAAAFRARRLREGGIDLSFPEVKVRLEGDRVRILPLPPYESRVWVREAMLLAGYAAAHFALEHALPVPFATQEAPELAETAEGLAGMWAQRRRMRRAQLRAQPAPHRGLGLPVYVQATSPLRRYLDLVVHQQIRAFLRGERPLSREEVLLRVGAAEAVADLVREAERKSREHWTLVHLLQEGYEGVGVLVEKRKGQGVFFIPELGLATPVALGQDLPLNAEVRLRFLEADLAGLSARFARL</sequence>
<dbReference type="InterPro" id="IPR012340">
    <property type="entry name" value="NA-bd_OB-fold"/>
</dbReference>
<dbReference type="SUPFAM" id="SSF50249">
    <property type="entry name" value="Nucleic acid-binding proteins"/>
    <property type="match status" value="2"/>
</dbReference>
<evidence type="ECO:0000313" key="4">
    <source>
        <dbReference type="Proteomes" id="UP000030364"/>
    </source>
</evidence>
<dbReference type="Pfam" id="PF23161">
    <property type="entry name" value="HTH_RNase_II"/>
    <property type="match status" value="1"/>
</dbReference>
<dbReference type="PATRIC" id="fig|276.5.peg.1865"/>
<dbReference type="EMBL" id="JPSL02000035">
    <property type="protein sequence ID" value="KGQ21325.1"/>
    <property type="molecule type" value="Genomic_DNA"/>
</dbReference>
<dbReference type="Proteomes" id="UP000030364">
    <property type="component" value="Unassembled WGS sequence"/>
</dbReference>
<keyword evidence="4" id="KW-1185">Reference proteome</keyword>
<dbReference type="InterPro" id="IPR036388">
    <property type="entry name" value="WH-like_DNA-bd_sf"/>
</dbReference>
<dbReference type="GO" id="GO:0003723">
    <property type="term" value="F:RNA binding"/>
    <property type="evidence" value="ECO:0007669"/>
    <property type="project" value="InterPro"/>
</dbReference>
<dbReference type="SMART" id="SM00955">
    <property type="entry name" value="RNB"/>
    <property type="match status" value="1"/>
</dbReference>
<dbReference type="InterPro" id="IPR001900">
    <property type="entry name" value="RNase_II/R"/>
</dbReference>
<evidence type="ECO:0000259" key="2">
    <source>
        <dbReference type="SMART" id="SM00955"/>
    </source>
</evidence>
<dbReference type="RefSeq" id="WP_038066213.1">
    <property type="nucleotide sequence ID" value="NZ_JPSL02000035.1"/>
</dbReference>
<protein>
    <submittedName>
        <fullName evidence="3">Exoribonuclease II</fullName>
    </submittedName>
</protein>
<dbReference type="PANTHER" id="PTHR23355:SF42">
    <property type="entry name" value="RIBONUCLEASE II, CHLOROPLASTIC_MITOCHONDRIAL"/>
    <property type="match status" value="1"/>
</dbReference>
<dbReference type="GO" id="GO:0000175">
    <property type="term" value="F:3'-5'-RNA exonuclease activity"/>
    <property type="evidence" value="ECO:0007669"/>
    <property type="project" value="TreeGrafter"/>
</dbReference>
<dbReference type="STRING" id="276.THFILI_01190"/>
<dbReference type="Gene3D" id="2.40.50.140">
    <property type="entry name" value="Nucleic acid-binding proteins"/>
    <property type="match status" value="1"/>
</dbReference>
<proteinExistence type="predicted"/>
<dbReference type="Pfam" id="PF00773">
    <property type="entry name" value="RNB"/>
    <property type="match status" value="1"/>
</dbReference>
<feature type="coiled-coil region" evidence="1">
    <location>
        <begin position="119"/>
        <end position="146"/>
    </location>
</feature>
<organism evidence="3 4">
    <name type="scientific">Thermus filiformis</name>
    <dbReference type="NCBI Taxonomy" id="276"/>
    <lineage>
        <taxon>Bacteria</taxon>
        <taxon>Thermotogati</taxon>
        <taxon>Deinococcota</taxon>
        <taxon>Deinococci</taxon>
        <taxon>Thermales</taxon>
        <taxon>Thermaceae</taxon>
        <taxon>Thermus</taxon>
    </lineage>
</organism>
<dbReference type="Gene3D" id="1.10.10.10">
    <property type="entry name" value="Winged helix-like DNA-binding domain superfamily/Winged helix DNA-binding domain"/>
    <property type="match status" value="1"/>
</dbReference>
<dbReference type="OrthoDB" id="9764149at2"/>
<dbReference type="PANTHER" id="PTHR23355">
    <property type="entry name" value="RIBONUCLEASE"/>
    <property type="match status" value="1"/>
</dbReference>
<dbReference type="AlphaFoldDB" id="A0A0A2WSP2"/>
<evidence type="ECO:0000256" key="1">
    <source>
        <dbReference type="SAM" id="Coils"/>
    </source>
</evidence>
<keyword evidence="1" id="KW-0175">Coiled coil</keyword>
<comment type="caution">
    <text evidence="3">The sequence shown here is derived from an EMBL/GenBank/DDBJ whole genome shotgun (WGS) entry which is preliminary data.</text>
</comment>
<name>A0A0A2WSP2_THEFI</name>
<dbReference type="InterPro" id="IPR050180">
    <property type="entry name" value="RNR_Ribonuclease"/>
</dbReference>
<reference evidence="3 4" key="1">
    <citation type="journal article" date="2015" name="Genome Announc.">
        <title>Draft Genome Sequence of the Thermophile Thermus filiformis ATCC 43280, Producer of Carotenoid-(Di)glucoside-Branched Fatty Acid (Di)esters and Source of Hyperthermostable Enzymes of Biotechnological Interest.</title>
        <authorList>
            <person name="Mandelli F."/>
            <person name="Oliveira Ramires B."/>
            <person name="Couger M.B."/>
            <person name="Paixao D.A."/>
            <person name="Camilo C.M."/>
            <person name="Polikarpov I."/>
            <person name="Prade R."/>
            <person name="Riano-Pachon D.M."/>
            <person name="Squina F.M."/>
        </authorList>
    </citation>
    <scope>NUCLEOTIDE SEQUENCE [LARGE SCALE GENOMIC DNA]</scope>
    <source>
        <strain evidence="3 4">ATCC 43280</strain>
    </source>
</reference>
<evidence type="ECO:0000313" key="3">
    <source>
        <dbReference type="EMBL" id="KGQ21325.1"/>
    </source>
</evidence>